<proteinExistence type="predicted"/>
<sequence>MSPCSCCNHEASSCSTSCSCCKH</sequence>
<dbReference type="EMBL" id="FCQH01000011">
    <property type="protein sequence ID" value="CVL00806.1"/>
    <property type="molecule type" value="Genomic_DNA"/>
</dbReference>
<reference evidence="2" key="1">
    <citation type="journal article" date="2016" name="Genome Biol. Evol.">
        <title>Comparative 'omics' of the Fusarium fujikuroi species complex highlights differences in genetic potential and metabolite synthesis.</title>
        <authorList>
            <person name="Niehaus E.-M."/>
            <person name="Muensterkoetter M."/>
            <person name="Proctor R.H."/>
            <person name="Brown D.W."/>
            <person name="Sharon A."/>
            <person name="Idan Y."/>
            <person name="Oren-Young L."/>
            <person name="Sieber C.M."/>
            <person name="Novak O."/>
            <person name="Pencik A."/>
            <person name="Tarkowska D."/>
            <person name="Hromadova K."/>
            <person name="Freeman S."/>
            <person name="Maymon M."/>
            <person name="Elazar M."/>
            <person name="Youssef S.A."/>
            <person name="El-Shabrawy E.S.M."/>
            <person name="Shalaby A.B.A."/>
            <person name="Houterman P."/>
            <person name="Brock N.L."/>
            <person name="Burkhardt I."/>
            <person name="Tsavkelova E.A."/>
            <person name="Dickschat J.S."/>
            <person name="Galuszka P."/>
            <person name="Gueldener U."/>
            <person name="Tudzynski B."/>
        </authorList>
    </citation>
    <scope>NUCLEOTIDE SEQUENCE [LARGE SCALE GENOMIC DNA]</scope>
    <source>
        <strain evidence="2">MRC7560</strain>
    </source>
</reference>
<protein>
    <submittedName>
        <fullName evidence="1">Uncharacterized protein</fullName>
    </submittedName>
</protein>
<gene>
    <name evidence="1" type="ORF">FMAN_10106</name>
</gene>
<evidence type="ECO:0000313" key="1">
    <source>
        <dbReference type="EMBL" id="CVL00806.1"/>
    </source>
</evidence>
<keyword evidence="2" id="KW-1185">Reference proteome</keyword>
<comment type="caution">
    <text evidence="1">The sequence shown here is derived from an EMBL/GenBank/DDBJ whole genome shotgun (WGS) entry which is preliminary data.</text>
</comment>
<dbReference type="AlphaFoldDB" id="A0A1L7U136"/>
<dbReference type="Proteomes" id="UP000184255">
    <property type="component" value="Unassembled WGS sequence"/>
</dbReference>
<dbReference type="VEuPathDB" id="FungiDB:FMAN_10106"/>
<accession>A0A1L7U136</accession>
<name>A0A1L7U136_FUSMA</name>
<evidence type="ECO:0000313" key="2">
    <source>
        <dbReference type="Proteomes" id="UP000184255"/>
    </source>
</evidence>
<organism evidence="1 2">
    <name type="scientific">Fusarium mangiferae</name>
    <name type="common">Mango malformation disease fungus</name>
    <dbReference type="NCBI Taxonomy" id="192010"/>
    <lineage>
        <taxon>Eukaryota</taxon>
        <taxon>Fungi</taxon>
        <taxon>Dikarya</taxon>
        <taxon>Ascomycota</taxon>
        <taxon>Pezizomycotina</taxon>
        <taxon>Sordariomycetes</taxon>
        <taxon>Hypocreomycetidae</taxon>
        <taxon>Hypocreales</taxon>
        <taxon>Nectriaceae</taxon>
        <taxon>Fusarium</taxon>
        <taxon>Fusarium fujikuroi species complex</taxon>
    </lineage>
</organism>